<evidence type="ECO:0000256" key="1">
    <source>
        <dbReference type="SAM" id="MobiDB-lite"/>
    </source>
</evidence>
<dbReference type="EMBL" id="KZ997537">
    <property type="protein sequence ID" value="RKO87290.1"/>
    <property type="molecule type" value="Genomic_DNA"/>
</dbReference>
<evidence type="ECO:0000313" key="3">
    <source>
        <dbReference type="Proteomes" id="UP000269721"/>
    </source>
</evidence>
<dbReference type="Proteomes" id="UP000269721">
    <property type="component" value="Unassembled WGS sequence"/>
</dbReference>
<reference evidence="3" key="1">
    <citation type="journal article" date="2018" name="Nat. Microbiol.">
        <title>Leveraging single-cell genomics to expand the fungal tree of life.</title>
        <authorList>
            <person name="Ahrendt S.R."/>
            <person name="Quandt C.A."/>
            <person name="Ciobanu D."/>
            <person name="Clum A."/>
            <person name="Salamov A."/>
            <person name="Andreopoulos B."/>
            <person name="Cheng J.F."/>
            <person name="Woyke T."/>
            <person name="Pelin A."/>
            <person name="Henrissat B."/>
            <person name="Reynolds N.K."/>
            <person name="Benny G.L."/>
            <person name="Smith M.E."/>
            <person name="James T.Y."/>
            <person name="Grigoriev I.V."/>
        </authorList>
    </citation>
    <scope>NUCLEOTIDE SEQUENCE [LARGE SCALE GENOMIC DNA]</scope>
</reference>
<sequence>MDFLNGLGLTHKRLGVICRQSPFLQTGTCTRIWWRSPGIVKRFTATLSGDESPERKRETKDSCLVELVHELARVLNSRPPALRTSTSLRKHQHLTVTTRTSLISPEDSAQHAHSPSDNRANLQETHGKELRQRIRAVVQLFPELNASGHHGKTVLRDKDVGGIAMVGRGQSAHNVGNGCWRQVPVRMLGAGWPRLGLDAVGVAVSEKYGSGLFMAGRPSSVKDFFHGVAHRATAAPLAHVIEVNSAPLGNDQRGIATLISNLSPSPPYPLFLINPQGPLKSSEVSEEWDQLLFMSPMSWDAKDTTRDVQFAIEFRLGGNPASDKDPGTFQSTQHYLFLVGLLELFFVEPGLSELSNRNTCKLFIIVDAFAVAHIFGGRQASPTYLLFCGRGGFCNRG</sequence>
<name>A0A4P9W925_9FUNG</name>
<organism evidence="2 3">
    <name type="scientific">Blyttiomyces helicus</name>
    <dbReference type="NCBI Taxonomy" id="388810"/>
    <lineage>
        <taxon>Eukaryota</taxon>
        <taxon>Fungi</taxon>
        <taxon>Fungi incertae sedis</taxon>
        <taxon>Chytridiomycota</taxon>
        <taxon>Chytridiomycota incertae sedis</taxon>
        <taxon>Chytridiomycetes</taxon>
        <taxon>Chytridiomycetes incertae sedis</taxon>
        <taxon>Blyttiomyces</taxon>
    </lineage>
</organism>
<feature type="compositionally biased region" description="Polar residues" evidence="1">
    <location>
        <begin position="94"/>
        <end position="103"/>
    </location>
</feature>
<protein>
    <submittedName>
        <fullName evidence="2">Uncharacterized protein</fullName>
    </submittedName>
</protein>
<proteinExistence type="predicted"/>
<evidence type="ECO:0000313" key="2">
    <source>
        <dbReference type="EMBL" id="RKO87290.1"/>
    </source>
</evidence>
<accession>A0A4P9W925</accession>
<dbReference type="AlphaFoldDB" id="A0A4P9W925"/>
<feature type="region of interest" description="Disordered" evidence="1">
    <location>
        <begin position="82"/>
        <end position="120"/>
    </location>
</feature>
<gene>
    <name evidence="2" type="ORF">BDK51DRAFT_44925</name>
</gene>
<keyword evidence="3" id="KW-1185">Reference proteome</keyword>